<evidence type="ECO:0000256" key="9">
    <source>
        <dbReference type="SAM" id="MobiDB-lite"/>
    </source>
</evidence>
<organism evidence="11 12">
    <name type="scientific">Nitratidesulfovibrio vulgaris (strain ATCC 29579 / DSM 644 / CCUG 34227 / NCIMB 8303 / VKM B-1760 / Hildenborough)</name>
    <name type="common">Desulfovibrio vulgaris</name>
    <dbReference type="NCBI Taxonomy" id="882"/>
    <lineage>
        <taxon>Bacteria</taxon>
        <taxon>Pseudomonadati</taxon>
        <taxon>Thermodesulfobacteriota</taxon>
        <taxon>Desulfovibrionia</taxon>
        <taxon>Desulfovibrionales</taxon>
        <taxon>Desulfovibrionaceae</taxon>
        <taxon>Nitratidesulfovibrio</taxon>
    </lineage>
</organism>
<evidence type="ECO:0000256" key="4">
    <source>
        <dbReference type="ARBA" id="ARBA00022679"/>
    </source>
</evidence>
<dbReference type="EC" id="2.7.13.3" evidence="2"/>
<feature type="compositionally biased region" description="Basic residues" evidence="9">
    <location>
        <begin position="1"/>
        <end position="12"/>
    </location>
</feature>
<evidence type="ECO:0000256" key="8">
    <source>
        <dbReference type="ARBA" id="ARBA00023012"/>
    </source>
</evidence>
<keyword evidence="6 11" id="KW-0418">Kinase</keyword>
<dbReference type="OrthoDB" id="5438077at2"/>
<dbReference type="PhylomeDB" id="Q72E98"/>
<evidence type="ECO:0000313" key="11">
    <source>
        <dbReference type="EMBL" id="AAS95161.1"/>
    </source>
</evidence>
<keyword evidence="8" id="KW-0902">Two-component regulatory system</keyword>
<evidence type="ECO:0000313" key="12">
    <source>
        <dbReference type="Proteomes" id="UP000002194"/>
    </source>
</evidence>
<dbReference type="EMBL" id="AE017285">
    <property type="protein sequence ID" value="AAS95161.1"/>
    <property type="molecule type" value="Genomic_DNA"/>
</dbReference>
<dbReference type="CDD" id="cd00082">
    <property type="entry name" value="HisKA"/>
    <property type="match status" value="1"/>
</dbReference>
<keyword evidence="5" id="KW-0547">Nucleotide-binding</keyword>
<keyword evidence="4 11" id="KW-0808">Transferase</keyword>
<name>Q72E98_NITV2</name>
<dbReference type="GO" id="GO:0005524">
    <property type="term" value="F:ATP binding"/>
    <property type="evidence" value="ECO:0007669"/>
    <property type="project" value="UniProtKB-KW"/>
</dbReference>
<accession>Q72E98</accession>
<dbReference type="Proteomes" id="UP000002194">
    <property type="component" value="Chromosome"/>
</dbReference>
<evidence type="ECO:0000256" key="5">
    <source>
        <dbReference type="ARBA" id="ARBA00022741"/>
    </source>
</evidence>
<dbReference type="InterPro" id="IPR004358">
    <property type="entry name" value="Sig_transdc_His_kin-like_C"/>
</dbReference>
<dbReference type="GO" id="GO:0000155">
    <property type="term" value="F:phosphorelay sensor kinase activity"/>
    <property type="evidence" value="ECO:0007669"/>
    <property type="project" value="InterPro"/>
</dbReference>
<dbReference type="Pfam" id="PF13188">
    <property type="entry name" value="PAS_8"/>
    <property type="match status" value="1"/>
</dbReference>
<dbReference type="SMR" id="Q72E98"/>
<dbReference type="InterPro" id="IPR003594">
    <property type="entry name" value="HATPase_dom"/>
</dbReference>
<dbReference type="Gene3D" id="1.10.287.130">
    <property type="match status" value="1"/>
</dbReference>
<dbReference type="PANTHER" id="PTHR43065">
    <property type="entry name" value="SENSOR HISTIDINE KINASE"/>
    <property type="match status" value="1"/>
</dbReference>
<evidence type="ECO:0000256" key="2">
    <source>
        <dbReference type="ARBA" id="ARBA00012438"/>
    </source>
</evidence>
<feature type="domain" description="Histidine kinase" evidence="10">
    <location>
        <begin position="440"/>
        <end position="659"/>
    </location>
</feature>
<dbReference type="SUPFAM" id="SSF55874">
    <property type="entry name" value="ATPase domain of HSP90 chaperone/DNA topoisomerase II/histidine kinase"/>
    <property type="match status" value="1"/>
</dbReference>
<evidence type="ECO:0000256" key="6">
    <source>
        <dbReference type="ARBA" id="ARBA00022777"/>
    </source>
</evidence>
<dbReference type="Gene3D" id="3.30.450.20">
    <property type="entry name" value="PAS domain"/>
    <property type="match status" value="2"/>
</dbReference>
<dbReference type="EnsemblBacteria" id="AAS95161">
    <property type="protein sequence ID" value="AAS95161"/>
    <property type="gene ID" value="DVU_0680"/>
</dbReference>
<keyword evidence="3" id="KW-0597">Phosphoprotein</keyword>
<dbReference type="KEGG" id="dvu:DVU_0680"/>
<gene>
    <name evidence="11" type="ordered locus">DVU_0680</name>
</gene>
<dbReference type="PRINTS" id="PR00344">
    <property type="entry name" value="BCTRLSENSOR"/>
</dbReference>
<feature type="compositionally biased region" description="Low complexity" evidence="9">
    <location>
        <begin position="661"/>
        <end position="673"/>
    </location>
</feature>
<dbReference type="InterPro" id="IPR036890">
    <property type="entry name" value="HATPase_C_sf"/>
</dbReference>
<sequence>MPCRRRHRRSKATRSTTGIIALAHHRPHSVRHGHDGSAPHRTHHRLTMPTPPSAISPPFLEGDTPFSSAVARLVEQLSDAPDCSGSPLGTTAAVLQPLTGWPPAEFLTRLLADLSSENNLPTIERAILRQASGDFSPFALTLRGRSGPVHIQIAARPVGSGATIAAMPLPLAESIPTGDLRSERSRLLNLLDRLPGYVMLIGSDHRIRYENRASRQLFGPGVGKACHEVLRGSPTPCAHCPPCEVFETRTLCVSDWTRKNGSAFRVYAYPFEDIDGSSLVLKLGLDITTGVKALEALSRSEERSRSITDNLAQGIAVIDPALRIEAANPRMLQWFGLDPVGMPLCRLLHDFCGDGNSRCSGCPAIDVFRDGATHQRSFVLHLPGQPEERNFRLQACPISTQGQSVEAAVIMLDDETDRLRVERQLAQARRLEALGTLATGVAHEINQPLSALRLYAGGLEMLVEKRPVVDRDMLLERLSRILREADRIRDIIEHMRALVTHGDIQCRPTSIAHACAEAFGLIGAQLRNHGIDASLDIAPDLPDVLAVPVQLEQTLINLIVNAMHALDASRQPARDITVSARRHGNRVALSVEDNGPGLGLMEDRVFDPFFTTKDAHSGMGLGLALVHGFVESWGGTITAASRRPPRTGAVFTIMLNASEAAPPCPAASRPSPSGLGPAPTPDNGDPSCAS</sequence>
<dbReference type="PANTHER" id="PTHR43065:SF46">
    <property type="entry name" value="C4-DICARBOXYLATE TRANSPORT SENSOR PROTEIN DCTB"/>
    <property type="match status" value="1"/>
</dbReference>
<dbReference type="InterPro" id="IPR003661">
    <property type="entry name" value="HisK_dim/P_dom"/>
</dbReference>
<dbReference type="AlphaFoldDB" id="Q72E98"/>
<dbReference type="eggNOG" id="COG4191">
    <property type="taxonomic scope" value="Bacteria"/>
</dbReference>
<dbReference type="HOGENOM" id="CLU_441941_0_0_7"/>
<protein>
    <recommendedName>
        <fullName evidence="2">histidine kinase</fullName>
        <ecNumber evidence="2">2.7.13.3</ecNumber>
    </recommendedName>
</protein>
<dbReference type="PATRIC" id="fig|882.5.peg.634"/>
<dbReference type="InterPro" id="IPR005467">
    <property type="entry name" value="His_kinase_dom"/>
</dbReference>
<evidence type="ECO:0000256" key="1">
    <source>
        <dbReference type="ARBA" id="ARBA00000085"/>
    </source>
</evidence>
<dbReference type="Pfam" id="PF00512">
    <property type="entry name" value="HisKA"/>
    <property type="match status" value="1"/>
</dbReference>
<dbReference type="InterPro" id="IPR035965">
    <property type="entry name" value="PAS-like_dom_sf"/>
</dbReference>
<evidence type="ECO:0000256" key="3">
    <source>
        <dbReference type="ARBA" id="ARBA00022553"/>
    </source>
</evidence>
<dbReference type="InterPro" id="IPR036097">
    <property type="entry name" value="HisK_dim/P_sf"/>
</dbReference>
<dbReference type="STRING" id="882.DVU_0680"/>
<feature type="region of interest" description="Disordered" evidence="9">
    <location>
        <begin position="1"/>
        <end position="44"/>
    </location>
</feature>
<comment type="catalytic activity">
    <reaction evidence="1">
        <text>ATP + protein L-histidine = ADP + protein N-phospho-L-histidine.</text>
        <dbReference type="EC" id="2.7.13.3"/>
    </reaction>
</comment>
<dbReference type="SUPFAM" id="SSF55785">
    <property type="entry name" value="PYP-like sensor domain (PAS domain)"/>
    <property type="match status" value="2"/>
</dbReference>
<dbReference type="Gene3D" id="3.30.565.10">
    <property type="entry name" value="Histidine kinase-like ATPase, C-terminal domain"/>
    <property type="match status" value="1"/>
</dbReference>
<dbReference type="SMART" id="SM00388">
    <property type="entry name" value="HisKA"/>
    <property type="match status" value="1"/>
</dbReference>
<keyword evidence="7" id="KW-0067">ATP-binding</keyword>
<dbReference type="InterPro" id="IPR000014">
    <property type="entry name" value="PAS"/>
</dbReference>
<evidence type="ECO:0000256" key="7">
    <source>
        <dbReference type="ARBA" id="ARBA00022840"/>
    </source>
</evidence>
<dbReference type="PROSITE" id="PS50109">
    <property type="entry name" value="HIS_KIN"/>
    <property type="match status" value="1"/>
</dbReference>
<dbReference type="SMART" id="SM00387">
    <property type="entry name" value="HATPase_c"/>
    <property type="match status" value="1"/>
</dbReference>
<reference evidence="11 12" key="1">
    <citation type="journal article" date="2004" name="Nat. Biotechnol.">
        <title>The genome sequence of the anaerobic, sulfate-reducing bacterium Desulfovibrio vulgaris Hildenborough.</title>
        <authorList>
            <person name="Heidelberg J.F."/>
            <person name="Seshadri R."/>
            <person name="Haveman S.A."/>
            <person name="Hemme C.L."/>
            <person name="Paulsen I.T."/>
            <person name="Kolonay J.F."/>
            <person name="Eisen J.A."/>
            <person name="Ward N."/>
            <person name="Methe B."/>
            <person name="Brinkac L.M."/>
            <person name="Daugherty S.C."/>
            <person name="Deboy R.T."/>
            <person name="Dodson R.J."/>
            <person name="Durkin A.S."/>
            <person name="Madupu R."/>
            <person name="Nelson W.C."/>
            <person name="Sullivan S.A."/>
            <person name="Fouts D."/>
            <person name="Haft D.H."/>
            <person name="Selengut J."/>
            <person name="Peterson J.D."/>
            <person name="Davidsen T.M."/>
            <person name="Zafar N."/>
            <person name="Zhou L."/>
            <person name="Radune D."/>
            <person name="Dimitrov G."/>
            <person name="Hance M."/>
            <person name="Tran K."/>
            <person name="Khouri H."/>
            <person name="Gill J."/>
            <person name="Utterback T.R."/>
            <person name="Feldblyum T.V."/>
            <person name="Wall J.D."/>
            <person name="Voordouw G."/>
            <person name="Fraser C.M."/>
        </authorList>
    </citation>
    <scope>NUCLEOTIDE SEQUENCE [LARGE SCALE GENOMIC DNA]</scope>
    <source>
        <strain evidence="12">ATCC 29579 / DSM 644 / NCIMB 8303 / VKM B-1760 / Hildenborough</strain>
    </source>
</reference>
<proteinExistence type="predicted"/>
<dbReference type="Pfam" id="PF02518">
    <property type="entry name" value="HATPase_c"/>
    <property type="match status" value="1"/>
</dbReference>
<dbReference type="PaxDb" id="882-DVU_0680"/>
<dbReference type="SUPFAM" id="SSF47384">
    <property type="entry name" value="Homodimeric domain of signal transducing histidine kinase"/>
    <property type="match status" value="1"/>
</dbReference>
<evidence type="ECO:0000259" key="10">
    <source>
        <dbReference type="PROSITE" id="PS50109"/>
    </source>
</evidence>
<keyword evidence="12" id="KW-1185">Reference proteome</keyword>
<feature type="region of interest" description="Disordered" evidence="9">
    <location>
        <begin position="661"/>
        <end position="690"/>
    </location>
</feature>